<dbReference type="Gene3D" id="2.60.120.10">
    <property type="entry name" value="Jelly Rolls"/>
    <property type="match status" value="1"/>
</dbReference>
<accession>A0A6N3HER3</accession>
<dbReference type="AlphaFoldDB" id="A0A6N3HER3"/>
<dbReference type="EMBL" id="CACRUW010000033">
    <property type="protein sequence ID" value="VYU75527.1"/>
    <property type="molecule type" value="Genomic_DNA"/>
</dbReference>
<proteinExistence type="predicted"/>
<dbReference type="InterPro" id="IPR027565">
    <property type="entry name" value="Cupin_WbuC"/>
</dbReference>
<evidence type="ECO:0000313" key="2">
    <source>
        <dbReference type="EMBL" id="VYU75527.1"/>
    </source>
</evidence>
<dbReference type="InterPro" id="IPR014710">
    <property type="entry name" value="RmlC-like_jellyroll"/>
</dbReference>
<evidence type="ECO:0000259" key="1">
    <source>
        <dbReference type="Pfam" id="PF19480"/>
    </source>
</evidence>
<feature type="domain" description="Cupin fold metalloprotein WbuC cupin" evidence="1">
    <location>
        <begin position="18"/>
        <end position="97"/>
    </location>
</feature>
<dbReference type="InterPro" id="IPR011051">
    <property type="entry name" value="RmlC_Cupin_sf"/>
</dbReference>
<reference evidence="2" key="1">
    <citation type="submission" date="2019-11" db="EMBL/GenBank/DDBJ databases">
        <authorList>
            <person name="Feng L."/>
        </authorList>
    </citation>
    <scope>NUCLEOTIDE SEQUENCE</scope>
    <source>
        <strain evidence="2">PdistasonisLFYP31</strain>
    </source>
</reference>
<sequence length="165" mass="18985">MYRQTRSNNENLKNNMLLTNELFNTIWDKAKDSVRHRIHFDLRDSENDDSQRILNVLEVDTKIPIHRHRDTSEVVIILRGKVREVYFDNQGNEIASYLLEYGSPIPGICVPKGMWHTCECLEPGSVIFESKNGRYGPLSTEESLFKLELLGKGGKDAEESSRIGF</sequence>
<dbReference type="NCBIfam" id="TIGR04366">
    <property type="entry name" value="cupin_WbuC"/>
    <property type="match status" value="1"/>
</dbReference>
<dbReference type="RefSeq" id="WP_233442646.1">
    <property type="nucleotide sequence ID" value="NZ_CACRUW010000033.1"/>
</dbReference>
<dbReference type="InterPro" id="IPR046058">
    <property type="entry name" value="WbuC_cupin"/>
</dbReference>
<organism evidence="2">
    <name type="scientific">Parabacteroides distasonis</name>
    <dbReference type="NCBI Taxonomy" id="823"/>
    <lineage>
        <taxon>Bacteria</taxon>
        <taxon>Pseudomonadati</taxon>
        <taxon>Bacteroidota</taxon>
        <taxon>Bacteroidia</taxon>
        <taxon>Bacteroidales</taxon>
        <taxon>Tannerellaceae</taxon>
        <taxon>Parabacteroides</taxon>
    </lineage>
</organism>
<name>A0A6N3HER3_PARDI</name>
<protein>
    <recommendedName>
        <fullName evidence="1">Cupin fold metalloprotein WbuC cupin domain-containing protein</fullName>
    </recommendedName>
</protein>
<dbReference type="Pfam" id="PF19480">
    <property type="entry name" value="DUF6016"/>
    <property type="match status" value="1"/>
</dbReference>
<gene>
    <name evidence="2" type="ORF">PDLFYP31_03927</name>
</gene>
<dbReference type="SUPFAM" id="SSF51182">
    <property type="entry name" value="RmlC-like cupins"/>
    <property type="match status" value="1"/>
</dbReference>